<comment type="catalytic activity">
    <reaction evidence="9">
        <text>2'-deoxyribonucleotide-(2'-deoxyribose 5'-phosphate)-2'-deoxyribonucleotide-DNA = a 3'-end 2'-deoxyribonucleotide-(2,3-dehydro-2,3-deoxyribose 5'-phosphate)-DNA + a 5'-end 5'-phospho-2'-deoxyribonucleoside-DNA + H(+)</text>
        <dbReference type="Rhea" id="RHEA:66592"/>
        <dbReference type="Rhea" id="RHEA-COMP:13180"/>
        <dbReference type="Rhea" id="RHEA-COMP:16897"/>
        <dbReference type="Rhea" id="RHEA-COMP:17067"/>
        <dbReference type="ChEBI" id="CHEBI:15378"/>
        <dbReference type="ChEBI" id="CHEBI:136412"/>
        <dbReference type="ChEBI" id="CHEBI:157695"/>
        <dbReference type="ChEBI" id="CHEBI:167181"/>
        <dbReference type="EC" id="4.2.99.18"/>
    </reaction>
</comment>
<feature type="domain" description="HhH-GPD" evidence="10">
    <location>
        <begin position="165"/>
        <end position="305"/>
    </location>
</feature>
<evidence type="ECO:0000256" key="4">
    <source>
        <dbReference type="ARBA" id="ARBA00022801"/>
    </source>
</evidence>
<evidence type="ECO:0000256" key="7">
    <source>
        <dbReference type="ARBA" id="ARBA00023268"/>
    </source>
</evidence>
<comment type="caution">
    <text evidence="11">The sequence shown here is derived from an EMBL/GenBank/DDBJ whole genome shotgun (WGS) entry which is preliminary data.</text>
</comment>
<dbReference type="InterPro" id="IPR052054">
    <property type="entry name" value="Oxidative_DNA_repair_enzyme"/>
</dbReference>
<dbReference type="Gene3D" id="1.10.340.30">
    <property type="entry name" value="Hypothetical protein, domain 2"/>
    <property type="match status" value="1"/>
</dbReference>
<dbReference type="CDD" id="cd00056">
    <property type="entry name" value="ENDO3c"/>
    <property type="match status" value="1"/>
</dbReference>
<evidence type="ECO:0000256" key="1">
    <source>
        <dbReference type="ARBA" id="ARBA00010679"/>
    </source>
</evidence>
<dbReference type="STRING" id="1184151.AW736_21600"/>
<dbReference type="InterPro" id="IPR003265">
    <property type="entry name" value="HhH-GPD_domain"/>
</dbReference>
<evidence type="ECO:0000256" key="9">
    <source>
        <dbReference type="ARBA" id="ARBA00044632"/>
    </source>
</evidence>
<dbReference type="SMART" id="SM00478">
    <property type="entry name" value="ENDO3c"/>
    <property type="match status" value="1"/>
</dbReference>
<keyword evidence="12" id="KW-1185">Reference proteome</keyword>
<keyword evidence="6" id="KW-0456">Lyase</keyword>
<keyword evidence="3" id="KW-0227">DNA damage</keyword>
<dbReference type="GO" id="GO:0006284">
    <property type="term" value="P:base-excision repair"/>
    <property type="evidence" value="ECO:0007669"/>
    <property type="project" value="InterPro"/>
</dbReference>
<name>A0A178IFR9_9BACT</name>
<reference evidence="11 12" key="1">
    <citation type="submission" date="2016-01" db="EMBL/GenBank/DDBJ databases">
        <title>High potential of lignocellulose degradation of a new Verrucomicrobia species.</title>
        <authorList>
            <person name="Wang Y."/>
            <person name="Shi Y."/>
            <person name="Qiu Z."/>
            <person name="Liu S."/>
            <person name="Yang H."/>
        </authorList>
    </citation>
    <scope>NUCLEOTIDE SEQUENCE [LARGE SCALE GENOMIC DNA]</scope>
    <source>
        <strain evidence="11 12">TSB47</strain>
    </source>
</reference>
<evidence type="ECO:0000256" key="2">
    <source>
        <dbReference type="ARBA" id="ARBA00012720"/>
    </source>
</evidence>
<organism evidence="11 12">
    <name type="scientific">Termitidicoccus mucosus</name>
    <dbReference type="NCBI Taxonomy" id="1184151"/>
    <lineage>
        <taxon>Bacteria</taxon>
        <taxon>Pseudomonadati</taxon>
        <taxon>Verrucomicrobiota</taxon>
        <taxon>Opitutia</taxon>
        <taxon>Opitutales</taxon>
        <taxon>Opitutaceae</taxon>
        <taxon>Termitidicoccus</taxon>
    </lineage>
</organism>
<dbReference type="Gene3D" id="3.30.310.260">
    <property type="match status" value="1"/>
</dbReference>
<dbReference type="PANTHER" id="PTHR10242">
    <property type="entry name" value="8-OXOGUANINE DNA GLYCOSYLASE"/>
    <property type="match status" value="1"/>
</dbReference>
<dbReference type="SUPFAM" id="SSF48150">
    <property type="entry name" value="DNA-glycosylase"/>
    <property type="match status" value="1"/>
</dbReference>
<evidence type="ECO:0000259" key="10">
    <source>
        <dbReference type="SMART" id="SM00478"/>
    </source>
</evidence>
<comment type="similarity">
    <text evidence="1">Belongs to the type-1 OGG1 family.</text>
</comment>
<evidence type="ECO:0000256" key="3">
    <source>
        <dbReference type="ARBA" id="ARBA00022763"/>
    </source>
</evidence>
<dbReference type="PANTHER" id="PTHR10242:SF2">
    <property type="entry name" value="N-GLYCOSYLASE_DNA LYASE"/>
    <property type="match status" value="1"/>
</dbReference>
<evidence type="ECO:0000256" key="8">
    <source>
        <dbReference type="ARBA" id="ARBA00023295"/>
    </source>
</evidence>
<sequence length="318" mass="34685">MPGSAASASEIVWTSWRSVPGMPAISAGTLAELLDGGQAFRWHRRPDGTWLGVWADCVARLSLGPEPMPQKNAGSRDAGDGIPRTLRWSAPRALSRRVERALPAYLACDADFGALADALPWRSDAHLARSLAAFPGLRILRQPFGETLLGFICSATKQIVQIKQMLALLAVRHGAEIAPGIHRLPTWAELALVSEDQLRGCLLGFRARHIHRAAAFLAARPGWLDETARLPYPTAKERLCALPGVGEKIADCALLFGAARLEAFPVDVWVLRALQNRYALDGWSPAQIARFGRAHFGPHAGLAQQFLFAFERRAKTQV</sequence>
<dbReference type="GO" id="GO:0008534">
    <property type="term" value="F:oxidized purine nucleobase lesion DNA N-glycosylase activity"/>
    <property type="evidence" value="ECO:0007669"/>
    <property type="project" value="InterPro"/>
</dbReference>
<dbReference type="Proteomes" id="UP000078486">
    <property type="component" value="Unassembled WGS sequence"/>
</dbReference>
<dbReference type="InterPro" id="IPR023170">
    <property type="entry name" value="HhH_base_excis_C"/>
</dbReference>
<dbReference type="GO" id="GO:0006289">
    <property type="term" value="P:nucleotide-excision repair"/>
    <property type="evidence" value="ECO:0007669"/>
    <property type="project" value="InterPro"/>
</dbReference>
<keyword evidence="4" id="KW-0378">Hydrolase</keyword>
<dbReference type="EMBL" id="LRRQ01000152">
    <property type="protein sequence ID" value="OAM87985.1"/>
    <property type="molecule type" value="Genomic_DNA"/>
</dbReference>
<keyword evidence="5" id="KW-0234">DNA repair</keyword>
<keyword evidence="7" id="KW-0511">Multifunctional enzyme</keyword>
<dbReference type="GO" id="GO:0003684">
    <property type="term" value="F:damaged DNA binding"/>
    <property type="evidence" value="ECO:0007669"/>
    <property type="project" value="InterPro"/>
</dbReference>
<dbReference type="SUPFAM" id="SSF55945">
    <property type="entry name" value="TATA-box binding protein-like"/>
    <property type="match status" value="1"/>
</dbReference>
<evidence type="ECO:0000313" key="11">
    <source>
        <dbReference type="EMBL" id="OAM87985.1"/>
    </source>
</evidence>
<protein>
    <recommendedName>
        <fullName evidence="2">DNA-(apurinic or apyrimidinic site) lyase</fullName>
        <ecNumber evidence="2">4.2.99.18</ecNumber>
    </recommendedName>
</protein>
<evidence type="ECO:0000256" key="6">
    <source>
        <dbReference type="ARBA" id="ARBA00023239"/>
    </source>
</evidence>
<proteinExistence type="inferred from homology"/>
<keyword evidence="11" id="KW-0238">DNA-binding</keyword>
<dbReference type="GO" id="GO:0140078">
    <property type="term" value="F:class I DNA-(apurinic or apyrimidinic site) endonuclease activity"/>
    <property type="evidence" value="ECO:0007669"/>
    <property type="project" value="UniProtKB-EC"/>
</dbReference>
<evidence type="ECO:0000313" key="12">
    <source>
        <dbReference type="Proteomes" id="UP000078486"/>
    </source>
</evidence>
<dbReference type="RefSeq" id="WP_068772342.1">
    <property type="nucleotide sequence ID" value="NZ_CP109796.1"/>
</dbReference>
<dbReference type="InterPro" id="IPR012904">
    <property type="entry name" value="OGG_N"/>
</dbReference>
<keyword evidence="8" id="KW-0326">Glycosidase</keyword>
<gene>
    <name evidence="11" type="ORF">AW736_21600</name>
</gene>
<dbReference type="Pfam" id="PF07934">
    <property type="entry name" value="OGG_N"/>
    <property type="match status" value="1"/>
</dbReference>
<dbReference type="Gene3D" id="1.10.1670.10">
    <property type="entry name" value="Helix-hairpin-Helix base-excision DNA repair enzymes (C-terminal)"/>
    <property type="match status" value="1"/>
</dbReference>
<dbReference type="EC" id="4.2.99.18" evidence="2"/>
<accession>A0A178IFR9</accession>
<dbReference type="InterPro" id="IPR011257">
    <property type="entry name" value="DNA_glycosylase"/>
</dbReference>
<dbReference type="AlphaFoldDB" id="A0A178IFR9"/>
<evidence type="ECO:0000256" key="5">
    <source>
        <dbReference type="ARBA" id="ARBA00023204"/>
    </source>
</evidence>